<organism evidence="1 2">
    <name type="scientific">Sphaerodactylus townsendi</name>
    <dbReference type="NCBI Taxonomy" id="933632"/>
    <lineage>
        <taxon>Eukaryota</taxon>
        <taxon>Metazoa</taxon>
        <taxon>Chordata</taxon>
        <taxon>Craniata</taxon>
        <taxon>Vertebrata</taxon>
        <taxon>Euteleostomi</taxon>
        <taxon>Lepidosauria</taxon>
        <taxon>Squamata</taxon>
        <taxon>Bifurcata</taxon>
        <taxon>Gekkota</taxon>
        <taxon>Sphaerodactylidae</taxon>
        <taxon>Sphaerodactylus</taxon>
    </lineage>
</organism>
<proteinExistence type="predicted"/>
<accession>A0ACB8EUZ9</accession>
<dbReference type="Proteomes" id="UP000827872">
    <property type="component" value="Linkage Group LG15"/>
</dbReference>
<evidence type="ECO:0000313" key="2">
    <source>
        <dbReference type="Proteomes" id="UP000827872"/>
    </source>
</evidence>
<reference evidence="1" key="1">
    <citation type="submission" date="2021-08" db="EMBL/GenBank/DDBJ databases">
        <title>The first chromosome-level gecko genome reveals the dynamic sex chromosomes of Neotropical dwarf geckos (Sphaerodactylidae: Sphaerodactylus).</title>
        <authorList>
            <person name="Pinto B.J."/>
            <person name="Keating S.E."/>
            <person name="Gamble T."/>
        </authorList>
    </citation>
    <scope>NUCLEOTIDE SEQUENCE</scope>
    <source>
        <strain evidence="1">TG3544</strain>
    </source>
</reference>
<protein>
    <submittedName>
        <fullName evidence="1">Uncharacterized protein</fullName>
    </submittedName>
</protein>
<evidence type="ECO:0000313" key="1">
    <source>
        <dbReference type="EMBL" id="KAH7996665.1"/>
    </source>
</evidence>
<sequence length="104" mass="10885">MRQLWRLAGEPRWVDRRPEGAAARRRALAPPREPLEGPAQGQAGDTSSGDSSTLSPEERAGVVAIPQSSMVSADEGAVGQGEAPAEATQEAVKTARVDAPDWPG</sequence>
<dbReference type="EMBL" id="CM037628">
    <property type="protein sequence ID" value="KAH7996665.1"/>
    <property type="molecule type" value="Genomic_DNA"/>
</dbReference>
<name>A0ACB8EUZ9_9SAUR</name>
<comment type="caution">
    <text evidence="1">The sequence shown here is derived from an EMBL/GenBank/DDBJ whole genome shotgun (WGS) entry which is preliminary data.</text>
</comment>
<keyword evidence="2" id="KW-1185">Reference proteome</keyword>
<gene>
    <name evidence="1" type="ORF">K3G42_009613</name>
</gene>